<keyword evidence="2" id="KW-0378">Hydrolase</keyword>
<dbReference type="InterPro" id="IPR001279">
    <property type="entry name" value="Metallo-B-lactamas"/>
</dbReference>
<evidence type="ECO:0000259" key="1">
    <source>
        <dbReference type="Pfam" id="PF12706"/>
    </source>
</evidence>
<protein>
    <submittedName>
        <fullName evidence="2">MBL fold metallo-hydrolase</fullName>
    </submittedName>
</protein>
<dbReference type="InterPro" id="IPR036866">
    <property type="entry name" value="RibonucZ/Hydroxyglut_hydro"/>
</dbReference>
<comment type="caution">
    <text evidence="2">The sequence shown here is derived from an EMBL/GenBank/DDBJ whole genome shotgun (WGS) entry which is preliminary data.</text>
</comment>
<accession>A0A7C4W1K7</accession>
<dbReference type="PANTHER" id="PTHR42663">
    <property type="entry name" value="HYDROLASE C777.06C-RELATED-RELATED"/>
    <property type="match status" value="1"/>
</dbReference>
<dbReference type="AlphaFoldDB" id="A0A7C4W1K7"/>
<dbReference type="PANTHER" id="PTHR42663:SF4">
    <property type="entry name" value="SLL1036 PROTEIN"/>
    <property type="match status" value="1"/>
</dbReference>
<sequence>MHITCWGSRGSIPVSGAEYNRYGGDTTCMEIRPMSGETVIVDAGTGIRRLGNALIAEGRLTCHFIFTHAHWDHLMGFPFFKPLYRQDASFHMHRCPFASKFVETMLSRVMSPPNFPVRYSDIQATIQYEEACPTCFRIGSLSVSPIALRHPNSGSGYKFMENDRSFVFLTDNELGFSHSGGPPVEDYIRFCRNADLLIHDAEYTPEEYVHTIEWGHSVYTDVIDLAVQADVKRLGLFHLNQDRSDDHVDAIVEACRSLLREKGSPIECFAVGSGWTMDI</sequence>
<organism evidence="2">
    <name type="scientific">Desulfatirhabdium butyrativorans</name>
    <dbReference type="NCBI Taxonomy" id="340467"/>
    <lineage>
        <taxon>Bacteria</taxon>
        <taxon>Pseudomonadati</taxon>
        <taxon>Thermodesulfobacteriota</taxon>
        <taxon>Desulfobacteria</taxon>
        <taxon>Desulfobacterales</taxon>
        <taxon>Desulfatirhabdiaceae</taxon>
        <taxon>Desulfatirhabdium</taxon>
    </lineage>
</organism>
<proteinExistence type="predicted"/>
<dbReference type="Pfam" id="PF12706">
    <property type="entry name" value="Lactamase_B_2"/>
    <property type="match status" value="1"/>
</dbReference>
<name>A0A7C4W1K7_9BACT</name>
<evidence type="ECO:0000313" key="2">
    <source>
        <dbReference type="EMBL" id="HGU33938.1"/>
    </source>
</evidence>
<gene>
    <name evidence="2" type="ORF">ENS29_13980</name>
</gene>
<dbReference type="SUPFAM" id="SSF56281">
    <property type="entry name" value="Metallo-hydrolase/oxidoreductase"/>
    <property type="match status" value="1"/>
</dbReference>
<dbReference type="Gene3D" id="3.60.15.10">
    <property type="entry name" value="Ribonuclease Z/Hydroxyacylglutathione hydrolase-like"/>
    <property type="match status" value="1"/>
</dbReference>
<reference evidence="2" key="1">
    <citation type="journal article" date="2020" name="mSystems">
        <title>Genome- and Community-Level Interaction Insights into Carbon Utilization and Element Cycling Functions of Hydrothermarchaeota in Hydrothermal Sediment.</title>
        <authorList>
            <person name="Zhou Z."/>
            <person name="Liu Y."/>
            <person name="Xu W."/>
            <person name="Pan J."/>
            <person name="Luo Z.H."/>
            <person name="Li M."/>
        </authorList>
    </citation>
    <scope>NUCLEOTIDE SEQUENCE [LARGE SCALE GENOMIC DNA]</scope>
    <source>
        <strain evidence="2">SpSt-477</strain>
    </source>
</reference>
<dbReference type="CDD" id="cd07715">
    <property type="entry name" value="TaR3-like_MBL-fold"/>
    <property type="match status" value="1"/>
</dbReference>
<feature type="domain" description="Metallo-beta-lactamase" evidence="1">
    <location>
        <begin position="39"/>
        <end position="238"/>
    </location>
</feature>
<dbReference type="EMBL" id="DSUH01000323">
    <property type="protein sequence ID" value="HGU33938.1"/>
    <property type="molecule type" value="Genomic_DNA"/>
</dbReference>
<dbReference type="GO" id="GO:0016787">
    <property type="term" value="F:hydrolase activity"/>
    <property type="evidence" value="ECO:0007669"/>
    <property type="project" value="UniProtKB-KW"/>
</dbReference>